<proteinExistence type="predicted"/>
<evidence type="ECO:0000313" key="2">
    <source>
        <dbReference type="Proteomes" id="UP001186974"/>
    </source>
</evidence>
<organism evidence="1 2">
    <name type="scientific">Coniosporium uncinatum</name>
    <dbReference type="NCBI Taxonomy" id="93489"/>
    <lineage>
        <taxon>Eukaryota</taxon>
        <taxon>Fungi</taxon>
        <taxon>Dikarya</taxon>
        <taxon>Ascomycota</taxon>
        <taxon>Pezizomycotina</taxon>
        <taxon>Dothideomycetes</taxon>
        <taxon>Dothideomycetes incertae sedis</taxon>
        <taxon>Coniosporium</taxon>
    </lineage>
</organism>
<reference evidence="1" key="1">
    <citation type="submission" date="2024-09" db="EMBL/GenBank/DDBJ databases">
        <title>Black Yeasts Isolated from many extreme environments.</title>
        <authorList>
            <person name="Coleine C."/>
            <person name="Stajich J.E."/>
            <person name="Selbmann L."/>
        </authorList>
    </citation>
    <scope>NUCLEOTIDE SEQUENCE</scope>
    <source>
        <strain evidence="1">CCFEE 5737</strain>
    </source>
</reference>
<evidence type="ECO:0000313" key="1">
    <source>
        <dbReference type="EMBL" id="KAK3082218.1"/>
    </source>
</evidence>
<comment type="caution">
    <text evidence="1">The sequence shown here is derived from an EMBL/GenBank/DDBJ whole genome shotgun (WGS) entry which is preliminary data.</text>
</comment>
<name>A0ACC3DZB8_9PEZI</name>
<gene>
    <name evidence="1" type="ORF">LTS18_010635</name>
</gene>
<accession>A0ACC3DZB8</accession>
<keyword evidence="2" id="KW-1185">Reference proteome</keyword>
<sequence length="810" mass="88269">MAGPSIHFRLPPASYFKFPPDPEPQTLPPPPDSRNFASPFPIDATLYNQVLKPAVPVTIASLYFLTVLSVNKYNRSHGNKPWAISKSRLFFAFVLLHNIFLAIFSALTFVGMLRALRHTWPSKRDLDLFGLWWPGLHTKFGLAGAADALCKMHGPRGFGDAAAYNTTTGLWDIKNRLINLAGTGKPDPTDLGRIWNEGLAFWGWFFYLSKFYEVLDTFIILAKGKRSSTLQTYHHTGAMFCMWAGIRYMSSPIWMFCFINSGIHAMMYTYYTLAALGVKVPQAIKRTLTTMQIAQFLIGFTFAAGHLFVTYSVPVSTPYEFTSKVQSIVSAVSSAASEAIPAATSISAGTLAAWAKKLAYRAAGEEGLAENVRDSHGNVFGPGSVAEVGPEAKSIWQELRETRYREEYQTVPCIDTTGQSFAIWLNLIYLAPLTGLFVRFFIRSYTRSTRSKSGGGEKQKRRTLSESAQEAASDTGKEFEDYGKAAEDEMGRLPNSMRKARDKRRVSASMENLVDKFERGFDDAVAQGKEGMQKAQDNAKKASGSAKQKAEQLRRQGSESPQKGESAGSNDGADDGEQAGPGSERGAGDRAEEQRKKDGLSSEGKPRNEKADQDAKKDNGQNVKQEPEEEDSKPESNKSKDTRPDSQGKGAKDQGSSRPKEESAVDQAKQAARDTEEAARPYVEGAANKVKETVGQGKEAAKDAGKKLEEHEDGGKASGSKAQNKKNGKGKNNSKDKAGTEESQTLDGMTESALEGGDNGPADVEKLEGMGEEVGEKPEGEGKDEGEGEGEGEPTDTKENPSISAHKVPV</sequence>
<protein>
    <submittedName>
        <fullName evidence="1">Uncharacterized protein</fullName>
    </submittedName>
</protein>
<dbReference type="Proteomes" id="UP001186974">
    <property type="component" value="Unassembled WGS sequence"/>
</dbReference>
<dbReference type="EMBL" id="JAWDJW010000003">
    <property type="protein sequence ID" value="KAK3082218.1"/>
    <property type="molecule type" value="Genomic_DNA"/>
</dbReference>